<evidence type="ECO:0000313" key="1">
    <source>
        <dbReference type="EMBL" id="SFR10242.1"/>
    </source>
</evidence>
<organism evidence="1 2">
    <name type="scientific">Poseidonocella sedimentorum</name>
    <dbReference type="NCBI Taxonomy" id="871652"/>
    <lineage>
        <taxon>Bacteria</taxon>
        <taxon>Pseudomonadati</taxon>
        <taxon>Pseudomonadota</taxon>
        <taxon>Alphaproteobacteria</taxon>
        <taxon>Rhodobacterales</taxon>
        <taxon>Roseobacteraceae</taxon>
        <taxon>Poseidonocella</taxon>
    </lineage>
</organism>
<dbReference type="OrthoDB" id="7625707at2"/>
<evidence type="ECO:0008006" key="3">
    <source>
        <dbReference type="Google" id="ProtNLM"/>
    </source>
</evidence>
<dbReference type="InterPro" id="IPR018666">
    <property type="entry name" value="DUF2125"/>
</dbReference>
<dbReference type="STRING" id="871652.SAMN04515673_10623"/>
<sequence>MRAIVGVVLVGLIAWCGYWVWGARAKSAAVEAWFEARRAEGWQADHAGISVRGFPSRFDTVIDAPLLADPETGLLFSAPEMRLVMLAYRPTHVIALLPETWRIATPQDKIDVTSPDLRASLVLAPGLALEAERITIAGTQLRLAAQSGWQVAAPELSLAAERQAGEGDAQYRIGLAAEDIRLDPAPRSLRDGLPDSLGALRLDMDAAFDRPWDRRALEDARPQPRLLDIRLARASWGALELAATGEMEIDARGTPDGDLTLQARNWRAMLALAAEAGALPEVLVDQIAGGLGLLAGLSGNPDRLELPLRFDDGQTRLGPITLGPAPRIRLR</sequence>
<reference evidence="1 2" key="1">
    <citation type="submission" date="2016-10" db="EMBL/GenBank/DDBJ databases">
        <authorList>
            <person name="de Groot N.N."/>
        </authorList>
    </citation>
    <scope>NUCLEOTIDE SEQUENCE [LARGE SCALE GENOMIC DNA]</scope>
    <source>
        <strain evidence="2">KMM 9023,NRIC 0796,JCM 17311,KCTC 23692</strain>
    </source>
</reference>
<dbReference type="RefSeq" id="WP_092080112.1">
    <property type="nucleotide sequence ID" value="NZ_FOYI01000006.1"/>
</dbReference>
<dbReference type="EMBL" id="FOYI01000006">
    <property type="protein sequence ID" value="SFR10242.1"/>
    <property type="molecule type" value="Genomic_DNA"/>
</dbReference>
<proteinExistence type="predicted"/>
<name>A0A1I6DY32_9RHOB</name>
<dbReference type="Pfam" id="PF09898">
    <property type="entry name" value="DUF2125"/>
    <property type="match status" value="1"/>
</dbReference>
<accession>A0A1I6DY32</accession>
<dbReference type="AlphaFoldDB" id="A0A1I6DY32"/>
<dbReference type="Proteomes" id="UP000199302">
    <property type="component" value="Unassembled WGS sequence"/>
</dbReference>
<protein>
    <recommendedName>
        <fullName evidence="3">DUF2125 domain-containing protein</fullName>
    </recommendedName>
</protein>
<evidence type="ECO:0000313" key="2">
    <source>
        <dbReference type="Proteomes" id="UP000199302"/>
    </source>
</evidence>
<gene>
    <name evidence="1" type="ORF">SAMN04515673_10623</name>
</gene>
<keyword evidence="2" id="KW-1185">Reference proteome</keyword>